<keyword evidence="2" id="KW-1185">Reference proteome</keyword>
<gene>
    <name evidence="3" type="primary">LOC110980918</name>
</gene>
<dbReference type="SMART" id="SM00355">
    <property type="entry name" value="ZnF_C2H2"/>
    <property type="match status" value="2"/>
</dbReference>
<reference evidence="3" key="1">
    <citation type="submission" date="2025-08" db="UniProtKB">
        <authorList>
            <consortium name="RefSeq"/>
        </authorList>
    </citation>
    <scope>IDENTIFICATION</scope>
</reference>
<sequence>MMDDNDQFKCSLCCFISNSYEKFTSHVVRLHRHDANFVCFCSFGNCSYSSRSWGAFKAHMSRKHSIQNVNNAADGDMANYADVPEQDDDNDAEVSQMSELQMTRNCNASFSLALECSHNLTHSSVDRVIESVSSLIEQHVSLFKTKIREKLQEQCIPCGFMTEISVKHLLDEICTRKKRDKLYEQIYFYVPPKAVKLGEKFVTVKGVLQKKDIVGYCIPFTESLTNLVLMPDVWKYISNPRDPSHYMYDISDGECIRSDPLFTRNPQALQVILNTDDIEIVNPIGSHTKKHKLTMFYYTLANIPPEYRSQLQTIQLLGVARSKDIRKYGSGALLEDFVSCINKLSSGGLELKVNGVNMHLEGKLVIVPCDTPAAQWLGGFKEGVSFALHGCRCCQASQSDMKRKFVEQEFVMREEGEHRRRCLSLDGLSKAAKIYWSKQWGINSASCLQSIHDFSICSGLVQDPMHVFLEGLIPHELKYMLYDYIVVSKYFTLEWLNARITSFSYSYLHLGAKPEILDKTHIVGDGKLKQTSAATMTLICTLPYIISQKVPQGEPKWVNFLRLVQITLISTSPCCSHMTASVLAQLVYEHHTTFTALYPKGKVTPKMHYCIHLPRQMINYGPLRHHWCMRFEAKHGFFKTKKWRCFKNLPLSICLKHQKYMCYKQLGSHGQKTQTFLYSGDTVREGKSVNLHDEYPDAVGSIGAYFGVDHQAENGVHAYKTSSLTIHGHEYRPGCCLVLDYKDDLPQFGILEAAVVINDEKFFIVECMETQYFNFHVLSYVLESKHEYLCVHFSQLFSKWPLSVYKYAGKNCVINKYSHTYELF</sequence>
<dbReference type="OMA" id="HETHIEG"/>
<dbReference type="Proteomes" id="UP000694845">
    <property type="component" value="Unplaced"/>
</dbReference>
<evidence type="ECO:0000259" key="1">
    <source>
        <dbReference type="SMART" id="SM00355"/>
    </source>
</evidence>
<dbReference type="RefSeq" id="XP_022093684.1">
    <property type="nucleotide sequence ID" value="XM_022237992.1"/>
</dbReference>
<dbReference type="PANTHER" id="PTHR31912">
    <property type="entry name" value="IP13529P"/>
    <property type="match status" value="1"/>
</dbReference>
<dbReference type="PANTHER" id="PTHR31912:SF34">
    <property type="entry name" value="NOTOCHORD-RELATED PROTEIN"/>
    <property type="match status" value="1"/>
</dbReference>
<evidence type="ECO:0000313" key="2">
    <source>
        <dbReference type="Proteomes" id="UP000694845"/>
    </source>
</evidence>
<feature type="domain" description="C2H2-type" evidence="1">
    <location>
        <begin position="39"/>
        <end position="64"/>
    </location>
</feature>
<evidence type="ECO:0000313" key="3">
    <source>
        <dbReference type="RefSeq" id="XP_022093684.1"/>
    </source>
</evidence>
<name>A0A8B7YK98_ACAPL</name>
<dbReference type="GeneID" id="110980918"/>
<organism evidence="2 3">
    <name type="scientific">Acanthaster planci</name>
    <name type="common">Crown-of-thorns starfish</name>
    <dbReference type="NCBI Taxonomy" id="133434"/>
    <lineage>
        <taxon>Eukaryota</taxon>
        <taxon>Metazoa</taxon>
        <taxon>Echinodermata</taxon>
        <taxon>Eleutherozoa</taxon>
        <taxon>Asterozoa</taxon>
        <taxon>Asteroidea</taxon>
        <taxon>Valvatacea</taxon>
        <taxon>Valvatida</taxon>
        <taxon>Acanthasteridae</taxon>
        <taxon>Acanthaster</taxon>
    </lineage>
</organism>
<feature type="domain" description="C2H2-type" evidence="1">
    <location>
        <begin position="8"/>
        <end position="31"/>
    </location>
</feature>
<dbReference type="OrthoDB" id="10023676at2759"/>
<dbReference type="Gene3D" id="3.30.160.60">
    <property type="entry name" value="Classic Zinc Finger"/>
    <property type="match status" value="1"/>
</dbReference>
<proteinExistence type="predicted"/>
<dbReference type="KEGG" id="aplc:110980918"/>
<dbReference type="InterPro" id="IPR013087">
    <property type="entry name" value="Znf_C2H2_type"/>
</dbReference>
<protein>
    <submittedName>
        <fullName evidence="3">Uncharacterized protein LOC110980918</fullName>
    </submittedName>
</protein>
<accession>A0A8B7YK98</accession>
<dbReference type="AlphaFoldDB" id="A0A8B7YK98"/>